<protein>
    <submittedName>
        <fullName evidence="1">Uncharacterized protein</fullName>
    </submittedName>
</protein>
<evidence type="ECO:0000313" key="1">
    <source>
        <dbReference type="EMBL" id="KAH3851946.1"/>
    </source>
</evidence>
<organism evidence="1 2">
    <name type="scientific">Dreissena polymorpha</name>
    <name type="common">Zebra mussel</name>
    <name type="synonym">Mytilus polymorpha</name>
    <dbReference type="NCBI Taxonomy" id="45954"/>
    <lineage>
        <taxon>Eukaryota</taxon>
        <taxon>Metazoa</taxon>
        <taxon>Spiralia</taxon>
        <taxon>Lophotrochozoa</taxon>
        <taxon>Mollusca</taxon>
        <taxon>Bivalvia</taxon>
        <taxon>Autobranchia</taxon>
        <taxon>Heteroconchia</taxon>
        <taxon>Euheterodonta</taxon>
        <taxon>Imparidentia</taxon>
        <taxon>Neoheterodontei</taxon>
        <taxon>Myida</taxon>
        <taxon>Dreissenoidea</taxon>
        <taxon>Dreissenidae</taxon>
        <taxon>Dreissena</taxon>
    </lineage>
</organism>
<dbReference type="Proteomes" id="UP000828390">
    <property type="component" value="Unassembled WGS sequence"/>
</dbReference>
<proteinExistence type="predicted"/>
<reference evidence="1" key="1">
    <citation type="journal article" date="2019" name="bioRxiv">
        <title>The Genome of the Zebra Mussel, Dreissena polymorpha: A Resource for Invasive Species Research.</title>
        <authorList>
            <person name="McCartney M.A."/>
            <person name="Auch B."/>
            <person name="Kono T."/>
            <person name="Mallez S."/>
            <person name="Zhang Y."/>
            <person name="Obille A."/>
            <person name="Becker A."/>
            <person name="Abrahante J.E."/>
            <person name="Garbe J."/>
            <person name="Badalamenti J.P."/>
            <person name="Herman A."/>
            <person name="Mangelson H."/>
            <person name="Liachko I."/>
            <person name="Sullivan S."/>
            <person name="Sone E.D."/>
            <person name="Koren S."/>
            <person name="Silverstein K.A.T."/>
            <person name="Beckman K.B."/>
            <person name="Gohl D.M."/>
        </authorList>
    </citation>
    <scope>NUCLEOTIDE SEQUENCE</scope>
    <source>
        <strain evidence="1">Duluth1</strain>
        <tissue evidence="1">Whole animal</tissue>
    </source>
</reference>
<keyword evidence="2" id="KW-1185">Reference proteome</keyword>
<sequence length="125" mass="14090">MICCHYRTVQFHKTSFVITEQFIVITPVLSLQDSSSSQYQFPAGTTTNNLLHKCINQPRSVVCGVHWTEDISLHPPRSCDSLHTRDRMASTCATETAGPGFYCQETSVKKSTVFPNESREISWCT</sequence>
<reference evidence="1" key="2">
    <citation type="submission" date="2020-11" db="EMBL/GenBank/DDBJ databases">
        <authorList>
            <person name="McCartney M.A."/>
            <person name="Auch B."/>
            <person name="Kono T."/>
            <person name="Mallez S."/>
            <person name="Becker A."/>
            <person name="Gohl D.M."/>
            <person name="Silverstein K.A.T."/>
            <person name="Koren S."/>
            <person name="Bechman K.B."/>
            <person name="Herman A."/>
            <person name="Abrahante J.E."/>
            <person name="Garbe J."/>
        </authorList>
    </citation>
    <scope>NUCLEOTIDE SEQUENCE</scope>
    <source>
        <strain evidence="1">Duluth1</strain>
        <tissue evidence="1">Whole animal</tissue>
    </source>
</reference>
<gene>
    <name evidence="1" type="ORF">DPMN_094433</name>
</gene>
<evidence type="ECO:0000313" key="2">
    <source>
        <dbReference type="Proteomes" id="UP000828390"/>
    </source>
</evidence>
<dbReference type="AlphaFoldDB" id="A0A9D4L5H6"/>
<accession>A0A9D4L5H6</accession>
<dbReference type="EMBL" id="JAIWYP010000003">
    <property type="protein sequence ID" value="KAH3851946.1"/>
    <property type="molecule type" value="Genomic_DNA"/>
</dbReference>
<comment type="caution">
    <text evidence="1">The sequence shown here is derived from an EMBL/GenBank/DDBJ whole genome shotgun (WGS) entry which is preliminary data.</text>
</comment>
<name>A0A9D4L5H6_DREPO</name>